<dbReference type="AlphaFoldDB" id="A0AAN9A1F2"/>
<comment type="subcellular location">
    <subcellularLocation>
        <location evidence="5">Cytoplasm</location>
    </subcellularLocation>
</comment>
<evidence type="ECO:0000256" key="3">
    <source>
        <dbReference type="ARBA" id="ARBA00047676"/>
    </source>
</evidence>
<keyword evidence="5" id="KW-0820">tRNA-binding</keyword>
<evidence type="ECO:0000313" key="7">
    <source>
        <dbReference type="Proteomes" id="UP001381693"/>
    </source>
</evidence>
<dbReference type="GO" id="GO:0000049">
    <property type="term" value="F:tRNA binding"/>
    <property type="evidence" value="ECO:0007669"/>
    <property type="project" value="UniProtKB-KW"/>
</dbReference>
<evidence type="ECO:0000256" key="1">
    <source>
        <dbReference type="ARBA" id="ARBA00009673"/>
    </source>
</evidence>
<keyword evidence="7" id="KW-1185">Reference proteome</keyword>
<dbReference type="Gene3D" id="3.50.80.10">
    <property type="entry name" value="D-tyrosyl-tRNA(Tyr) deacylase"/>
    <property type="match status" value="1"/>
</dbReference>
<dbReference type="GO" id="GO:0005737">
    <property type="term" value="C:cytoplasm"/>
    <property type="evidence" value="ECO:0007669"/>
    <property type="project" value="UniProtKB-SubCell"/>
</dbReference>
<comment type="catalytic activity">
    <reaction evidence="4">
        <text>a D-aminoacyl-tRNA + H2O = a tRNA + a D-alpha-amino acid + H(+)</text>
        <dbReference type="Rhea" id="RHEA:13953"/>
        <dbReference type="Rhea" id="RHEA-COMP:10123"/>
        <dbReference type="Rhea" id="RHEA-COMP:10124"/>
        <dbReference type="ChEBI" id="CHEBI:15377"/>
        <dbReference type="ChEBI" id="CHEBI:15378"/>
        <dbReference type="ChEBI" id="CHEBI:59871"/>
        <dbReference type="ChEBI" id="CHEBI:78442"/>
        <dbReference type="ChEBI" id="CHEBI:79333"/>
        <dbReference type="EC" id="3.1.1.96"/>
    </reaction>
</comment>
<proteinExistence type="inferred from homology"/>
<dbReference type="Proteomes" id="UP001381693">
    <property type="component" value="Unassembled WGS sequence"/>
</dbReference>
<dbReference type="EMBL" id="JAXCGZ010014427">
    <property type="protein sequence ID" value="KAK7071498.1"/>
    <property type="molecule type" value="Genomic_DNA"/>
</dbReference>
<evidence type="ECO:0000256" key="4">
    <source>
        <dbReference type="ARBA" id="ARBA00048018"/>
    </source>
</evidence>
<reference evidence="6 7" key="1">
    <citation type="submission" date="2023-11" db="EMBL/GenBank/DDBJ databases">
        <title>Halocaridina rubra genome assembly.</title>
        <authorList>
            <person name="Smith C."/>
        </authorList>
    </citation>
    <scope>NUCLEOTIDE SEQUENCE [LARGE SCALE GENOMIC DNA]</scope>
    <source>
        <strain evidence="6">EP-1</strain>
        <tissue evidence="6">Whole</tissue>
    </source>
</reference>
<dbReference type="HAMAP" id="MF_00518">
    <property type="entry name" value="Deacylase_Dtd"/>
    <property type="match status" value="1"/>
</dbReference>
<comment type="catalytic activity">
    <reaction evidence="3">
        <text>glycyl-tRNA(Ala) + H2O = tRNA(Ala) + glycine + H(+)</text>
        <dbReference type="Rhea" id="RHEA:53744"/>
        <dbReference type="Rhea" id="RHEA-COMP:9657"/>
        <dbReference type="Rhea" id="RHEA-COMP:13640"/>
        <dbReference type="ChEBI" id="CHEBI:15377"/>
        <dbReference type="ChEBI" id="CHEBI:15378"/>
        <dbReference type="ChEBI" id="CHEBI:57305"/>
        <dbReference type="ChEBI" id="CHEBI:78442"/>
        <dbReference type="ChEBI" id="CHEBI:78522"/>
        <dbReference type="EC" id="3.1.1.96"/>
    </reaction>
</comment>
<dbReference type="CDD" id="cd00563">
    <property type="entry name" value="Dtyr_deacylase"/>
    <property type="match status" value="1"/>
</dbReference>
<dbReference type="InterPro" id="IPR023509">
    <property type="entry name" value="DTD-like_sf"/>
</dbReference>
<dbReference type="FunFam" id="3.50.80.10:FF:000001">
    <property type="entry name" value="D-aminoacyl-tRNA deacylase"/>
    <property type="match status" value="1"/>
</dbReference>
<sequence length="160" mass="17961">MRAVIQRVRQASVSVGDELISSIGRGVCVLIGIHKNDTPADIEYIVRKILNTRIFEDANGKRWQIGVKDAGLEILSVSQFTLYCELKGNKPDYRHAMGGEAAQNFYQDFIQQLRKQYKPEMIKDGVFGAMMQVNIENDGPVTINIDSPMKNRNSADENGQ</sequence>
<dbReference type="PANTHER" id="PTHR10472">
    <property type="entry name" value="D-TYROSYL-TRNA TYR DEACYLASE"/>
    <property type="match status" value="1"/>
</dbReference>
<evidence type="ECO:0000256" key="2">
    <source>
        <dbReference type="ARBA" id="ARBA00013056"/>
    </source>
</evidence>
<dbReference type="PANTHER" id="PTHR10472:SF5">
    <property type="entry name" value="D-AMINOACYL-TRNA DEACYLASE 1"/>
    <property type="match status" value="1"/>
</dbReference>
<dbReference type="Pfam" id="PF02580">
    <property type="entry name" value="Tyr_Deacylase"/>
    <property type="match status" value="1"/>
</dbReference>
<evidence type="ECO:0000313" key="6">
    <source>
        <dbReference type="EMBL" id="KAK7071498.1"/>
    </source>
</evidence>
<keyword evidence="5" id="KW-0378">Hydrolase</keyword>
<dbReference type="NCBIfam" id="TIGR00256">
    <property type="entry name" value="D-aminoacyl-tRNA deacylase"/>
    <property type="match status" value="1"/>
</dbReference>
<dbReference type="EC" id="3.1.1.96" evidence="2 5"/>
<dbReference type="InterPro" id="IPR003732">
    <property type="entry name" value="Daa-tRNA_deacyls_DTD"/>
</dbReference>
<evidence type="ECO:0000256" key="5">
    <source>
        <dbReference type="RuleBase" id="RU003470"/>
    </source>
</evidence>
<comment type="caution">
    <text evidence="6">The sequence shown here is derived from an EMBL/GenBank/DDBJ whole genome shotgun (WGS) entry which is preliminary data.</text>
</comment>
<keyword evidence="5" id="KW-0694">RNA-binding</keyword>
<dbReference type="SUPFAM" id="SSF69500">
    <property type="entry name" value="DTD-like"/>
    <property type="match status" value="1"/>
</dbReference>
<organism evidence="6 7">
    <name type="scientific">Halocaridina rubra</name>
    <name type="common">Hawaiian red shrimp</name>
    <dbReference type="NCBI Taxonomy" id="373956"/>
    <lineage>
        <taxon>Eukaryota</taxon>
        <taxon>Metazoa</taxon>
        <taxon>Ecdysozoa</taxon>
        <taxon>Arthropoda</taxon>
        <taxon>Crustacea</taxon>
        <taxon>Multicrustacea</taxon>
        <taxon>Malacostraca</taxon>
        <taxon>Eumalacostraca</taxon>
        <taxon>Eucarida</taxon>
        <taxon>Decapoda</taxon>
        <taxon>Pleocyemata</taxon>
        <taxon>Caridea</taxon>
        <taxon>Atyoidea</taxon>
        <taxon>Atyidae</taxon>
        <taxon>Halocaridina</taxon>
    </lineage>
</organism>
<protein>
    <recommendedName>
        <fullName evidence="2 5">D-aminoacyl-tRNA deacylase</fullName>
        <ecNumber evidence="2 5">3.1.1.96</ecNumber>
    </recommendedName>
</protein>
<accession>A0AAN9A1F2</accession>
<name>A0AAN9A1F2_HALRR</name>
<keyword evidence="5" id="KW-0963">Cytoplasm</keyword>
<dbReference type="GO" id="GO:0051500">
    <property type="term" value="F:D-tyrosyl-tRNA(Tyr) deacylase activity"/>
    <property type="evidence" value="ECO:0007669"/>
    <property type="project" value="TreeGrafter"/>
</dbReference>
<gene>
    <name evidence="6" type="primary">DTD1</name>
    <name evidence="6" type="ORF">SK128_026686</name>
</gene>
<comment type="similarity">
    <text evidence="1 5">Belongs to the DTD family.</text>
</comment>